<gene>
    <name evidence="2" type="ORF">C7416_103391</name>
</gene>
<evidence type="ECO:0000256" key="1">
    <source>
        <dbReference type="SAM" id="Phobius"/>
    </source>
</evidence>
<protein>
    <submittedName>
        <fullName evidence="2">Pilus assembly protein Flp/PilA</fullName>
    </submittedName>
</protein>
<dbReference type="EMBL" id="QKZN01000003">
    <property type="protein sequence ID" value="PZX30663.1"/>
    <property type="molecule type" value="Genomic_DNA"/>
</dbReference>
<sequence>MSKLLASSTGFLRDDRGVTSIEYALLGSLIAMAIVGSVSALGETVQGMYEQIAARMP</sequence>
<name>A0A2W7P5E8_9BURK</name>
<dbReference type="Proteomes" id="UP000249638">
    <property type="component" value="Unassembled WGS sequence"/>
</dbReference>
<comment type="caution">
    <text evidence="2">The sequence shown here is derived from an EMBL/GenBank/DDBJ whole genome shotgun (WGS) entry which is preliminary data.</text>
</comment>
<keyword evidence="3" id="KW-1185">Reference proteome</keyword>
<dbReference type="AlphaFoldDB" id="A0A2W7P5E8"/>
<proteinExistence type="predicted"/>
<organism evidence="2 3">
    <name type="scientific">Cupriavidus phytorum</name>
    <dbReference type="NCBI Taxonomy" id="3024399"/>
    <lineage>
        <taxon>Bacteria</taxon>
        <taxon>Pseudomonadati</taxon>
        <taxon>Pseudomonadota</taxon>
        <taxon>Betaproteobacteria</taxon>
        <taxon>Burkholderiales</taxon>
        <taxon>Burkholderiaceae</taxon>
        <taxon>Cupriavidus</taxon>
    </lineage>
</organism>
<accession>A0A2W7P5E8</accession>
<keyword evidence="1" id="KW-1133">Transmembrane helix</keyword>
<dbReference type="Pfam" id="PF04964">
    <property type="entry name" value="Flp_Fap"/>
    <property type="match status" value="1"/>
</dbReference>
<dbReference type="InterPro" id="IPR007047">
    <property type="entry name" value="Flp_Fap"/>
</dbReference>
<keyword evidence="1" id="KW-0812">Transmembrane</keyword>
<feature type="transmembrane region" description="Helical" evidence="1">
    <location>
        <begin position="21"/>
        <end position="41"/>
    </location>
</feature>
<keyword evidence="1" id="KW-0472">Membrane</keyword>
<evidence type="ECO:0000313" key="3">
    <source>
        <dbReference type="Proteomes" id="UP000249638"/>
    </source>
</evidence>
<reference evidence="2" key="1">
    <citation type="submission" date="2018-06" db="EMBL/GenBank/DDBJ databases">
        <title>Genomic Encyclopedia of Type Strains, Phase IV (KMG-V): Genome sequencing to study the core and pangenomes of soil and plant-associated prokaryotes.</title>
        <authorList>
            <person name="Whitman W."/>
        </authorList>
    </citation>
    <scope>NUCLEOTIDE SEQUENCE [LARGE SCALE GENOMIC DNA]</scope>
    <source>
        <strain evidence="2">MLR2-44</strain>
    </source>
</reference>
<evidence type="ECO:0000313" key="2">
    <source>
        <dbReference type="EMBL" id="PZX30663.1"/>
    </source>
</evidence>